<evidence type="ECO:0000313" key="5">
    <source>
        <dbReference type="EMBL" id="KAJ8340744.1"/>
    </source>
</evidence>
<protein>
    <recommendedName>
        <fullName evidence="4">Stereocilin LRR domain-containing protein</fullName>
    </recommendedName>
</protein>
<keyword evidence="2" id="KW-0325">Glycoprotein</keyword>
<feature type="compositionally biased region" description="Gly residues" evidence="3">
    <location>
        <begin position="569"/>
        <end position="605"/>
    </location>
</feature>
<gene>
    <name evidence="5" type="ORF">SKAU_G00353770</name>
</gene>
<name>A0A9Q1EKX0_SYNKA</name>
<evidence type="ECO:0000256" key="2">
    <source>
        <dbReference type="ARBA" id="ARBA00023180"/>
    </source>
</evidence>
<dbReference type="PANTHER" id="PTHR23412:SF19">
    <property type="entry name" value="STEREOCILIN 1"/>
    <property type="match status" value="1"/>
</dbReference>
<dbReference type="GO" id="GO:0009986">
    <property type="term" value="C:cell surface"/>
    <property type="evidence" value="ECO:0007669"/>
    <property type="project" value="TreeGrafter"/>
</dbReference>
<dbReference type="OrthoDB" id="8195838at2759"/>
<feature type="compositionally biased region" description="Low complexity" evidence="3">
    <location>
        <begin position="554"/>
        <end position="568"/>
    </location>
</feature>
<reference evidence="5" key="1">
    <citation type="journal article" date="2023" name="Science">
        <title>Genome structures resolve the early diversification of teleost fishes.</title>
        <authorList>
            <person name="Parey E."/>
            <person name="Louis A."/>
            <person name="Montfort J."/>
            <person name="Bouchez O."/>
            <person name="Roques C."/>
            <person name="Iampietro C."/>
            <person name="Lluch J."/>
            <person name="Castinel A."/>
            <person name="Donnadieu C."/>
            <person name="Desvignes T."/>
            <person name="Floi Bucao C."/>
            <person name="Jouanno E."/>
            <person name="Wen M."/>
            <person name="Mejri S."/>
            <person name="Dirks R."/>
            <person name="Jansen H."/>
            <person name="Henkel C."/>
            <person name="Chen W.J."/>
            <person name="Zahm M."/>
            <person name="Cabau C."/>
            <person name="Klopp C."/>
            <person name="Thompson A.W."/>
            <person name="Robinson-Rechavi M."/>
            <person name="Braasch I."/>
            <person name="Lecointre G."/>
            <person name="Bobe J."/>
            <person name="Postlethwait J.H."/>
            <person name="Berthelot C."/>
            <person name="Roest Crollius H."/>
            <person name="Guiguen Y."/>
        </authorList>
    </citation>
    <scope>NUCLEOTIDE SEQUENCE</scope>
    <source>
        <strain evidence="5">WJC10195</strain>
    </source>
</reference>
<dbReference type="InterPro" id="IPR026664">
    <property type="entry name" value="Stereocilin-rel"/>
</dbReference>
<evidence type="ECO:0000259" key="4">
    <source>
        <dbReference type="Pfam" id="PF21058"/>
    </source>
</evidence>
<accession>A0A9Q1EKX0</accession>
<proteinExistence type="predicted"/>
<evidence type="ECO:0000313" key="6">
    <source>
        <dbReference type="Proteomes" id="UP001152622"/>
    </source>
</evidence>
<keyword evidence="1" id="KW-0732">Signal</keyword>
<feature type="region of interest" description="Disordered" evidence="3">
    <location>
        <begin position="554"/>
        <end position="607"/>
    </location>
</feature>
<dbReference type="GO" id="GO:0007160">
    <property type="term" value="P:cell-matrix adhesion"/>
    <property type="evidence" value="ECO:0007669"/>
    <property type="project" value="TreeGrafter"/>
</dbReference>
<keyword evidence="6" id="KW-1185">Reference proteome</keyword>
<evidence type="ECO:0000256" key="1">
    <source>
        <dbReference type="ARBA" id="ARBA00022729"/>
    </source>
</evidence>
<feature type="domain" description="Stereocilin LRR" evidence="4">
    <location>
        <begin position="698"/>
        <end position="1092"/>
    </location>
</feature>
<sequence length="1785" mass="197068">MLDIFLAPEPPPCGYSSTECHTVQFVRSLGQAEDRSPPLLSCERRPLANLNNTLCANMLRSGPGDSPTMYSLCQVLSSLTPSELELVWTNGCGTVSSIMAPILDSSSCTGSPHRASRVSRSTLSLRELMCTYANWTGVVRPDPTSVTFCAENDQKTFLQAVCSNIELIRLLVADPANSWVREFCANFSGDHMLMQHCSYETWRIQMVDASVLSFCWEQDRERLESLLCYDMNFFMAVLSDPQNIWLSPNCSGLEPPTEENMKDLCLFSEWHSPVFITSEVLTACLQYDQHGFVREVCGNSTLLNALLLNEMNSWVDDYCTFSVSSPPTEPSSTFSKANWCNYQQWPEQAVDPSVVGLCWQHDQMAFYRNVCCNMPLFEKLTLDPQNEWLMAVCASGDKEMLDRLPEVCPYGDWGRPIIVDMADLALCAELDSRNFTRLVCANETVLQNLMANLDNTWLLQYCANHSGPGGSGFSPAEQCRYLSWAVALPDASLLALCWDYDQANFVSVICPDLTLLTLLTQEPSSTWVGKLCNMYTNITSINISINSSSINTSINTSNNSSSNNSDSGNGDGGTGDGGNGDGGNGDGGNGDEGIGDSGIGEGGNGNSHNNGTDLRPCLFRDLVQRLNWTCSTDLSAACYPGAGRLVGLQLLVRCGAEALRPRVGRLLSEQMASIVDQATGVAVVLLVALEESHLTSLRVTENIRLSILESVMLYLDQETNFANKRVLLQCFGKVVTSLMQTGRDVTSYSDFLIKEYFRIPLASLSAVLRAVDSSTIRQIMQYYSRNLETLELTEEYRRTMVSVLFGTHLSRDGTLFPQLAPLLALLPPADILSLPNLQTSANVLNSIDATILQLSPEQRRAFGKWFGKSISAHNMIEAGPSFIRDTGNVIAYLPFRNFQHLSPAQLLDGLDVLLRNTLSPIQEQFVAQNLVGTYSNLTADLFKSLGNLTCLAKPKDLLAHRDKETLTVIQENVRTCVQHGQKVPSGMISSLFLNETELQSPASLSSERVSQLGDFLPLLGVDFLGRLTPTQLRPALPALAMVPFTPNQAQAIVEKMLPSDSLKQPGQLLELGSLVSGVKVETLWALTSDTLLSALPDMALHSPGLSPPQANAITTKLWGSAEVTEWLDEVEPLLPSTPLLSVQLRAPLLLTNTTSLRTRVWNTQQAKALFKEAVKIQPELSSEEFLALGTVAQGADCTTLRRIFLSQPFFSLQDVLAFLREQPVPLHTSLKKCIIEELYQFDFFSRLLGDLGSQIALELSVSTIQKFPANMMDTLREMIVQDPLHFLRIPGIKQVLLVDKIVQRLNMYMGVYTEEEFRSLGVMATFVVDEVFVQVDRAFFVESMDLLRGFCYSSSKRVIVARILQEPGTFGPVEHWTSETLDQVDRFIFFLTREAIQRIPAELVTLERIERLFLSQQQWEAGEFGALCVQSREETELSALFAKRQFVLQFFLGFLWVGQVSRMSELLVPSCENLHATQPSAWSVGSLIGMSSGTFSSCLELIGQDPFLSAYELGLLLNKVKKIYGPASALSPSVISQLGRVASQLTDEELAVLRLSHLSTIAALGSISSWNSRQLSVLFLSVLNSTRQNPSQMESSTMVALGHIVCGISTADMRNLNAVEFSKAALWLGRLTLSCSEEQHRVLVELLSHSLAFGPISSWFSEVFIEIGVLAAGLPDMAMSALVREQIEGITPLAISLIPADKFAVVFHQAQIRMFSYEQAVAVTEAQRSALTPVQLTALSMVLTPWENKPVDFRGRSSGFALRPGPFSLLMELLMLMLLFFCSSF</sequence>
<dbReference type="InterPro" id="IPR048992">
    <property type="entry name" value="Stereocilin_LRR"/>
</dbReference>
<organism evidence="5 6">
    <name type="scientific">Synaphobranchus kaupii</name>
    <name type="common">Kaup's arrowtooth eel</name>
    <dbReference type="NCBI Taxonomy" id="118154"/>
    <lineage>
        <taxon>Eukaryota</taxon>
        <taxon>Metazoa</taxon>
        <taxon>Chordata</taxon>
        <taxon>Craniata</taxon>
        <taxon>Vertebrata</taxon>
        <taxon>Euteleostomi</taxon>
        <taxon>Actinopterygii</taxon>
        <taxon>Neopterygii</taxon>
        <taxon>Teleostei</taxon>
        <taxon>Anguilliformes</taxon>
        <taxon>Synaphobranchidae</taxon>
        <taxon>Synaphobranchus</taxon>
    </lineage>
</organism>
<dbReference type="PANTHER" id="PTHR23412">
    <property type="entry name" value="STEREOCILIN RELATED"/>
    <property type="match status" value="1"/>
</dbReference>
<comment type="caution">
    <text evidence="5">The sequence shown here is derived from an EMBL/GenBank/DDBJ whole genome shotgun (WGS) entry which is preliminary data.</text>
</comment>
<dbReference type="Proteomes" id="UP001152622">
    <property type="component" value="Chromosome 16"/>
</dbReference>
<dbReference type="EMBL" id="JAINUF010000016">
    <property type="protein sequence ID" value="KAJ8340744.1"/>
    <property type="molecule type" value="Genomic_DNA"/>
</dbReference>
<evidence type="ECO:0000256" key="3">
    <source>
        <dbReference type="SAM" id="MobiDB-lite"/>
    </source>
</evidence>
<dbReference type="Pfam" id="PF21058">
    <property type="entry name" value="Stereocilin"/>
    <property type="match status" value="1"/>
</dbReference>